<evidence type="ECO:0000256" key="4">
    <source>
        <dbReference type="SAM" id="MobiDB-lite"/>
    </source>
</evidence>
<feature type="region of interest" description="Disordered" evidence="4">
    <location>
        <begin position="46"/>
        <end position="86"/>
    </location>
</feature>
<dbReference type="AlphaFoldDB" id="A0A4P2QNL5"/>
<dbReference type="InterPro" id="IPR037524">
    <property type="entry name" value="PA14/GLEYA"/>
</dbReference>
<feature type="compositionally biased region" description="Gly residues" evidence="4">
    <location>
        <begin position="46"/>
        <end position="64"/>
    </location>
</feature>
<sequence>MASGGWEKGQDMMAYRRMVVAVSACVALVAATACGGGIGDAGDAASGGDGTASGGDGTASGGDIGQDPFGDIGGSASSGGDPSAGGDACGSELIAIVRDFKDTHPDFEARPGEDRGIVEAQLGADGKPVYAGGSEGTLTTTGKEAFDQWFRDVPDVNTAIQISISLVDNGNGTSTYDDADFFPIDDMGFGNEDRRHNYHFTLELHTTFEYKGGEVFTFSGDDDLFTFINGRLAIDLGGIHKPESATIDLDARAQDLGITPGNTYALDFFFAERRTTESNFRIDTSIGCFTPVIN</sequence>
<keyword evidence="2" id="KW-0732">Signal</keyword>
<proteinExistence type="inferred from homology"/>
<dbReference type="PANTHER" id="PTHR31137">
    <property type="entry name" value="PROTEIN PSIB-RELATED-RELATED"/>
    <property type="match status" value="1"/>
</dbReference>
<dbReference type="InterPro" id="IPR011658">
    <property type="entry name" value="PA14_dom"/>
</dbReference>
<organism evidence="6 7">
    <name type="scientific">Sorangium cellulosum</name>
    <name type="common">Polyangium cellulosum</name>
    <dbReference type="NCBI Taxonomy" id="56"/>
    <lineage>
        <taxon>Bacteria</taxon>
        <taxon>Pseudomonadati</taxon>
        <taxon>Myxococcota</taxon>
        <taxon>Polyangia</taxon>
        <taxon>Polyangiales</taxon>
        <taxon>Polyangiaceae</taxon>
        <taxon>Sorangium</taxon>
    </lineage>
</organism>
<dbReference type="PROSITE" id="PS51820">
    <property type="entry name" value="PA14"/>
    <property type="match status" value="1"/>
</dbReference>
<evidence type="ECO:0000256" key="2">
    <source>
        <dbReference type="ARBA" id="ARBA00022729"/>
    </source>
</evidence>
<evidence type="ECO:0000259" key="5">
    <source>
        <dbReference type="PROSITE" id="PS51820"/>
    </source>
</evidence>
<dbReference type="Proteomes" id="UP000295497">
    <property type="component" value="Chromosome"/>
</dbReference>
<accession>A0A4P2QNL5</accession>
<dbReference type="GO" id="GO:0005576">
    <property type="term" value="C:extracellular region"/>
    <property type="evidence" value="ECO:0007669"/>
    <property type="project" value="TreeGrafter"/>
</dbReference>
<dbReference type="InterPro" id="IPR051154">
    <property type="entry name" value="Prespore-cell_inducing_factor"/>
</dbReference>
<gene>
    <name evidence="6" type="ORF">SOCE836_037760</name>
</gene>
<feature type="domain" description="PA14" evidence="5">
    <location>
        <begin position="151"/>
        <end position="294"/>
    </location>
</feature>
<keyword evidence="3" id="KW-0325">Glycoprotein</keyword>
<dbReference type="EMBL" id="CP012672">
    <property type="protein sequence ID" value="AUX31645.1"/>
    <property type="molecule type" value="Genomic_DNA"/>
</dbReference>
<evidence type="ECO:0000313" key="7">
    <source>
        <dbReference type="Proteomes" id="UP000295497"/>
    </source>
</evidence>
<evidence type="ECO:0000313" key="6">
    <source>
        <dbReference type="EMBL" id="AUX31645.1"/>
    </source>
</evidence>
<dbReference type="Pfam" id="PF07691">
    <property type="entry name" value="PA14"/>
    <property type="match status" value="1"/>
</dbReference>
<evidence type="ECO:0000256" key="3">
    <source>
        <dbReference type="ARBA" id="ARBA00023180"/>
    </source>
</evidence>
<reference evidence="6 7" key="1">
    <citation type="submission" date="2015-09" db="EMBL/GenBank/DDBJ databases">
        <title>Sorangium comparison.</title>
        <authorList>
            <person name="Zaburannyi N."/>
            <person name="Bunk B."/>
            <person name="Overmann J."/>
            <person name="Mueller R."/>
        </authorList>
    </citation>
    <scope>NUCLEOTIDE SEQUENCE [LARGE SCALE GENOMIC DNA]</scope>
    <source>
        <strain evidence="6 7">So ce836</strain>
    </source>
</reference>
<evidence type="ECO:0000256" key="1">
    <source>
        <dbReference type="ARBA" id="ARBA00008709"/>
    </source>
</evidence>
<dbReference type="InterPro" id="IPR011874">
    <property type="entry name" value="Fibro_Slime"/>
</dbReference>
<name>A0A4P2QNL5_SORCE</name>
<dbReference type="NCBIfam" id="TIGR02148">
    <property type="entry name" value="Fibro_Slime"/>
    <property type="match status" value="1"/>
</dbReference>
<comment type="similarity">
    <text evidence="1">Belongs to the prespore-cell-inducing factor family.</text>
</comment>
<protein>
    <recommendedName>
        <fullName evidence="5">PA14 domain-containing protein</fullName>
    </recommendedName>
</protein>
<dbReference type="PANTHER" id="PTHR31137:SF5">
    <property type="entry name" value="PROTEIN PSIQ-RELATED"/>
    <property type="match status" value="1"/>
</dbReference>